<dbReference type="InterPro" id="IPR001841">
    <property type="entry name" value="Znf_RING"/>
</dbReference>
<accession>A0A6C0HYT7</accession>
<feature type="domain" description="RING-type" evidence="1">
    <location>
        <begin position="94"/>
        <end position="144"/>
    </location>
</feature>
<name>A0A6C0HYT7_9ZZZZ</name>
<evidence type="ECO:0000259" key="1">
    <source>
        <dbReference type="PROSITE" id="PS50089"/>
    </source>
</evidence>
<organism evidence="2">
    <name type="scientific">viral metagenome</name>
    <dbReference type="NCBI Taxonomy" id="1070528"/>
    <lineage>
        <taxon>unclassified sequences</taxon>
        <taxon>metagenomes</taxon>
        <taxon>organismal metagenomes</taxon>
    </lineage>
</organism>
<dbReference type="PROSITE" id="PS50089">
    <property type="entry name" value="ZF_RING_2"/>
    <property type="match status" value="1"/>
</dbReference>
<dbReference type="AlphaFoldDB" id="A0A6C0HYT7"/>
<evidence type="ECO:0000313" key="2">
    <source>
        <dbReference type="EMBL" id="QHT85013.1"/>
    </source>
</evidence>
<dbReference type="SUPFAM" id="SSF57850">
    <property type="entry name" value="RING/U-box"/>
    <property type="match status" value="1"/>
</dbReference>
<reference evidence="2" key="1">
    <citation type="journal article" date="2020" name="Nature">
        <title>Giant virus diversity and host interactions through global metagenomics.</title>
        <authorList>
            <person name="Schulz F."/>
            <person name="Roux S."/>
            <person name="Paez-Espino D."/>
            <person name="Jungbluth S."/>
            <person name="Walsh D.A."/>
            <person name="Denef V.J."/>
            <person name="McMahon K.D."/>
            <person name="Konstantinidis K.T."/>
            <person name="Eloe-Fadrosh E.A."/>
            <person name="Kyrpides N.C."/>
            <person name="Woyke T."/>
        </authorList>
    </citation>
    <scope>NUCLEOTIDE SEQUENCE</scope>
    <source>
        <strain evidence="2">GVMAG-M-3300023184-178</strain>
    </source>
</reference>
<protein>
    <recommendedName>
        <fullName evidence="1">RING-type domain-containing protein</fullName>
    </recommendedName>
</protein>
<dbReference type="EMBL" id="MN740030">
    <property type="protein sequence ID" value="QHT85013.1"/>
    <property type="molecule type" value="Genomic_DNA"/>
</dbReference>
<proteinExistence type="predicted"/>
<sequence>MSSNNNKRVYFKKAWTIETAHLDVNPEWTSNDFVNIMNGIIPQHFAGITNFELVAMGDGENAPEIVLNDSKLSSIYGPELNVGFYIRPIAVLTCVLCENNFTNTELINNSNTSVGHFGCSHRFCNNCHQNYVDSSNNTNRSICPYRCARHSTTEER</sequence>